<evidence type="ECO:0000259" key="6">
    <source>
        <dbReference type="Pfam" id="PF08389"/>
    </source>
</evidence>
<dbReference type="Proteomes" id="UP000271087">
    <property type="component" value="Unassembled WGS sequence"/>
</dbReference>
<evidence type="ECO:0000313" key="8">
    <source>
        <dbReference type="Proteomes" id="UP000271087"/>
    </source>
</evidence>
<dbReference type="Pfam" id="PF08389">
    <property type="entry name" value="Xpo1"/>
    <property type="match status" value="1"/>
</dbReference>
<evidence type="ECO:0000256" key="1">
    <source>
        <dbReference type="ARBA" id="ARBA00004123"/>
    </source>
</evidence>
<evidence type="ECO:0000256" key="4">
    <source>
        <dbReference type="ARBA" id="ARBA00022737"/>
    </source>
</evidence>
<organism evidence="9">
    <name type="scientific">Onchocerca ochengi</name>
    <name type="common">Filarial nematode worm</name>
    <dbReference type="NCBI Taxonomy" id="42157"/>
    <lineage>
        <taxon>Eukaryota</taxon>
        <taxon>Metazoa</taxon>
        <taxon>Ecdysozoa</taxon>
        <taxon>Nematoda</taxon>
        <taxon>Chromadorea</taxon>
        <taxon>Rhabditida</taxon>
        <taxon>Spirurina</taxon>
        <taxon>Spiruromorpha</taxon>
        <taxon>Filarioidea</taxon>
        <taxon>Onchocercidae</taxon>
        <taxon>Onchocerca</taxon>
    </lineage>
</organism>
<comment type="subcellular location">
    <subcellularLocation>
        <location evidence="1">Nucleus</location>
    </subcellularLocation>
</comment>
<dbReference type="GO" id="GO:0006606">
    <property type="term" value="P:protein import into nucleus"/>
    <property type="evidence" value="ECO:0007669"/>
    <property type="project" value="TreeGrafter"/>
</dbReference>
<keyword evidence="8" id="KW-1185">Reference proteome</keyword>
<feature type="domain" description="Exportin-1/Importin-beta-like" evidence="6">
    <location>
        <begin position="108"/>
        <end position="226"/>
    </location>
</feature>
<dbReference type="GO" id="GO:0005737">
    <property type="term" value="C:cytoplasm"/>
    <property type="evidence" value="ECO:0007669"/>
    <property type="project" value="TreeGrafter"/>
</dbReference>
<keyword evidence="4" id="KW-0677">Repeat</keyword>
<reference evidence="9" key="1">
    <citation type="submission" date="2016-06" db="UniProtKB">
        <authorList>
            <consortium name="WormBaseParasite"/>
        </authorList>
    </citation>
    <scope>IDENTIFICATION</scope>
</reference>
<dbReference type="PANTHER" id="PTHR12363:SF33">
    <property type="entry name" value="IMPORTIN-13"/>
    <property type="match status" value="1"/>
</dbReference>
<evidence type="ECO:0000256" key="3">
    <source>
        <dbReference type="ARBA" id="ARBA00022448"/>
    </source>
</evidence>
<keyword evidence="3" id="KW-0813">Transport</keyword>
<gene>
    <name evidence="7" type="ORF">NOO_LOCUS5952</name>
</gene>
<dbReference type="InterPro" id="IPR040520">
    <property type="entry name" value="Importin_rep_3"/>
</dbReference>
<evidence type="ECO:0000256" key="5">
    <source>
        <dbReference type="ARBA" id="ARBA00023242"/>
    </source>
</evidence>
<evidence type="ECO:0000313" key="9">
    <source>
        <dbReference type="WBParaSite" id="nOo.2.0.1.t05952-RA"/>
    </source>
</evidence>
<dbReference type="STRING" id="42157.A0A182ED04"/>
<dbReference type="InterPro" id="IPR011989">
    <property type="entry name" value="ARM-like"/>
</dbReference>
<comment type="similarity">
    <text evidence="2">Belongs to the importin beta family.</text>
</comment>
<dbReference type="OrthoDB" id="2016913at2759"/>
<keyword evidence="5" id="KW-0539">Nucleus</keyword>
<dbReference type="PANTHER" id="PTHR12363">
    <property type="entry name" value="TRANSPORTIN 3 AND IMPORTIN 13"/>
    <property type="match status" value="1"/>
</dbReference>
<dbReference type="SUPFAM" id="SSF48371">
    <property type="entry name" value="ARM repeat"/>
    <property type="match status" value="1"/>
</dbReference>
<sequence length="970" mass="110384">MTDKDDAMLSQIIAALNELHTTTDQKRCRELDDALTTLKKSENGFMISFRLLDFEQPTIVQHFGACIFYDTIRERWEECLSNEALIVKIKGTLLEKLALGAPFLNQSVTNKLTSSLAIFILYCIPDIWPEPIQDLATMWNDKAELLVLAELAAEFYRIRLPLSQRSVLKSSLHQKAEDVIKIINMILCDKDSSPSLRNAAVECLEQWLRLPGVELVRWQPALLPFLGNLSDRVALARILIVVSTHSDLPYMENLAMDLATFLASITCPAIVEQLDILNKRYKEKDVNREDFISELEEYGFLVSALAEFFETVMRPLLIGCVEKRNGEVLRHAYKNYIIFCGRIIYELLCTFFEKISLWPGVYPYDEVMSDASETFWNTLKEDLLSLPKSRVSESVKNELIAECGTFYIRLQWSAITKLAYPPQNIFQLFSKEQVEKFERYRSERVEVSLNAFEIVPSDSSSLLVKLLGEAISEADICKAEAIFYLLERIADYMTENDAVTISQILEHCASLLSWHLTDDIYGASQLGKSLMNLFYSLSHLICTGTEADKQETVCMELSLAFINITGSTEEALKNLEKYVESRTSHLDVMDRVIQKCYDYFNDDQKPRRLRICALRCLGLSLAVHESDYVLKSLDSILTPRLKILQLLAEGCLPTSSQSTKSLEEECIFELDVLSSLIGTQKIQANSSVNESQLKEKNLSKRAVHIVLWQSMPLLLNLLRNFSSSEILVEKICDVLRSGLVAVQDDAEALLDSYCIVLDFVMLKHPVAACKLAKSVVLIYSSNNLNDLVVKLAMQMASWFKNINESMEEFNEEHIELAYHIVKKDWKFVCSSPAYGYTFLRAVLHIALKILTSSKDTNLCRKSSVLLATVIKNIINNSAFTEVLQEAGENLISIVFSRLQTELMKSTAEALSEILMLLARNYPQETRQCLNGLPYGNTQEVVNMLKETHNAKTFKNMALQFNMMRRKEIEI</sequence>
<dbReference type="InterPro" id="IPR013598">
    <property type="entry name" value="Exportin-1/Importin-b-like"/>
</dbReference>
<protein>
    <submittedName>
        <fullName evidence="9">Importin-13</fullName>
    </submittedName>
</protein>
<dbReference type="Pfam" id="PF18806">
    <property type="entry name" value="Importin_rep_3"/>
    <property type="match status" value="1"/>
</dbReference>
<evidence type="ECO:0000256" key="2">
    <source>
        <dbReference type="ARBA" id="ARBA00007991"/>
    </source>
</evidence>
<proteinExistence type="inferred from homology"/>
<dbReference type="InterPro" id="IPR016024">
    <property type="entry name" value="ARM-type_fold"/>
</dbReference>
<name>A0A182ED04_ONCOC</name>
<dbReference type="AlphaFoldDB" id="A0A182ED04"/>
<dbReference type="GO" id="GO:0005634">
    <property type="term" value="C:nucleus"/>
    <property type="evidence" value="ECO:0007669"/>
    <property type="project" value="UniProtKB-SubCell"/>
</dbReference>
<evidence type="ECO:0000313" key="7">
    <source>
        <dbReference type="EMBL" id="VDK80214.1"/>
    </source>
</evidence>
<dbReference type="InterPro" id="IPR051345">
    <property type="entry name" value="Importin_beta-like_NTR"/>
</dbReference>
<reference evidence="7 8" key="2">
    <citation type="submission" date="2018-08" db="EMBL/GenBank/DDBJ databases">
        <authorList>
            <person name="Laetsch R D."/>
            <person name="Stevens L."/>
            <person name="Kumar S."/>
            <person name="Blaxter L. M."/>
        </authorList>
    </citation>
    <scope>NUCLEOTIDE SEQUENCE [LARGE SCALE GENOMIC DNA]</scope>
</reference>
<accession>A0A182ED04</accession>
<dbReference type="Gene3D" id="1.25.10.10">
    <property type="entry name" value="Leucine-rich Repeat Variant"/>
    <property type="match status" value="1"/>
</dbReference>
<dbReference type="WBParaSite" id="nOo.2.0.1.t05952-RA">
    <property type="protein sequence ID" value="nOo.2.0.1.t05952-RA"/>
    <property type="gene ID" value="nOo.2.0.1.g05952"/>
</dbReference>
<dbReference type="EMBL" id="UYRW01001723">
    <property type="protein sequence ID" value="VDK80214.1"/>
    <property type="molecule type" value="Genomic_DNA"/>
</dbReference>